<dbReference type="AlphaFoldDB" id="A0A5A9XAX8"/>
<dbReference type="EC" id="2.5.1.55" evidence="8"/>
<keyword evidence="11" id="KW-1185">Reference proteome</keyword>
<dbReference type="OrthoDB" id="9802281at2"/>
<comment type="similarity">
    <text evidence="4 8">Belongs to the KdsA family.</text>
</comment>
<evidence type="ECO:0000256" key="3">
    <source>
        <dbReference type="ARBA" id="ARBA00004845"/>
    </source>
</evidence>
<gene>
    <name evidence="8" type="primary">kdsA</name>
    <name evidence="10" type="ORF">ET418_15745</name>
</gene>
<keyword evidence="6 8" id="KW-0808">Transferase</keyword>
<dbReference type="Gene3D" id="3.20.20.70">
    <property type="entry name" value="Aldolase class I"/>
    <property type="match status" value="1"/>
</dbReference>
<evidence type="ECO:0000313" key="10">
    <source>
        <dbReference type="EMBL" id="KAA0888831.1"/>
    </source>
</evidence>
<dbReference type="NCBIfam" id="TIGR01362">
    <property type="entry name" value="KDO8P_synth"/>
    <property type="match status" value="1"/>
</dbReference>
<evidence type="ECO:0000256" key="1">
    <source>
        <dbReference type="ARBA" id="ARBA00004496"/>
    </source>
</evidence>
<reference evidence="10 11" key="1">
    <citation type="submission" date="2019-04" db="EMBL/GenBank/DDBJ databases">
        <title>Geobacter ruber sp. nov., ferric-reducing bacteria isolated from paddy soil.</title>
        <authorList>
            <person name="Xu Z."/>
            <person name="Masuda Y."/>
            <person name="Itoh H."/>
            <person name="Senoo K."/>
        </authorList>
    </citation>
    <scope>NUCLEOTIDE SEQUENCE [LARGE SCALE GENOMIC DNA]</scope>
    <source>
        <strain evidence="10 11">Red88</strain>
    </source>
</reference>
<evidence type="ECO:0000256" key="5">
    <source>
        <dbReference type="ARBA" id="ARBA00022490"/>
    </source>
</evidence>
<proteinExistence type="inferred from homology"/>
<evidence type="ECO:0000259" key="9">
    <source>
        <dbReference type="Pfam" id="PF00793"/>
    </source>
</evidence>
<dbReference type="PANTHER" id="PTHR21057">
    <property type="entry name" value="PHOSPHO-2-DEHYDRO-3-DEOXYHEPTONATE ALDOLASE"/>
    <property type="match status" value="1"/>
</dbReference>
<organism evidence="10 11">
    <name type="scientific">Oryzomonas rubra</name>
    <dbReference type="NCBI Taxonomy" id="2509454"/>
    <lineage>
        <taxon>Bacteria</taxon>
        <taxon>Pseudomonadati</taxon>
        <taxon>Thermodesulfobacteriota</taxon>
        <taxon>Desulfuromonadia</taxon>
        <taxon>Geobacterales</taxon>
        <taxon>Geobacteraceae</taxon>
        <taxon>Oryzomonas</taxon>
    </lineage>
</organism>
<dbReference type="UniPathway" id="UPA00357">
    <property type="reaction ID" value="UER00474"/>
</dbReference>
<evidence type="ECO:0000256" key="7">
    <source>
        <dbReference type="ARBA" id="ARBA00049112"/>
    </source>
</evidence>
<dbReference type="NCBIfam" id="NF003543">
    <property type="entry name" value="PRK05198.1"/>
    <property type="match status" value="1"/>
</dbReference>
<dbReference type="InterPro" id="IPR013785">
    <property type="entry name" value="Aldolase_TIM"/>
</dbReference>
<dbReference type="EMBL" id="SRSD01000010">
    <property type="protein sequence ID" value="KAA0888831.1"/>
    <property type="molecule type" value="Genomic_DNA"/>
</dbReference>
<evidence type="ECO:0000256" key="6">
    <source>
        <dbReference type="ARBA" id="ARBA00022679"/>
    </source>
</evidence>
<dbReference type="HAMAP" id="MF_00056">
    <property type="entry name" value="KDO8P_synth"/>
    <property type="match status" value="1"/>
</dbReference>
<dbReference type="RefSeq" id="WP_149309217.1">
    <property type="nucleotide sequence ID" value="NZ_SRSD01000010.1"/>
</dbReference>
<dbReference type="InterPro" id="IPR006269">
    <property type="entry name" value="KDO8P_synthase"/>
</dbReference>
<evidence type="ECO:0000256" key="4">
    <source>
        <dbReference type="ARBA" id="ARBA00010499"/>
    </source>
</evidence>
<dbReference type="GO" id="GO:0008676">
    <property type="term" value="F:3-deoxy-8-phosphooctulonate synthase activity"/>
    <property type="evidence" value="ECO:0007669"/>
    <property type="project" value="UniProtKB-UniRule"/>
</dbReference>
<dbReference type="UniPathway" id="UPA00030"/>
<evidence type="ECO:0000256" key="8">
    <source>
        <dbReference type="HAMAP-Rule" id="MF_00056"/>
    </source>
</evidence>
<dbReference type="Proteomes" id="UP000324298">
    <property type="component" value="Unassembled WGS sequence"/>
</dbReference>
<keyword evidence="8" id="KW-0448">Lipopolysaccharide biosynthesis</keyword>
<dbReference type="Pfam" id="PF00793">
    <property type="entry name" value="DAHP_synth_1"/>
    <property type="match status" value="1"/>
</dbReference>
<sequence length="272" mass="29059">MTREIAINDVKIGGDRPLVLVAGPCVIESEAATLRHAERLLTICNGLSIPLIFKASYDKANRTSIGGFRGPGIKDGLKILAKVKDSLGLSVLSDIHSIEQVAPAAEVLDVLQIPAFLCRQTDLIIAAAQSGRVINIKKGQFLAPWDMKNVAAKAVASGNENIILTERGASFGYNNLVVDMRTFPIMRATGFPVIFDATHSVQLPGGQGECSGGQREYVEYLSRAAVAAGIDGIFMEVHEDPDKALCDGPNSIPLDDLPTLLKLLKSIDALVK</sequence>
<evidence type="ECO:0000256" key="2">
    <source>
        <dbReference type="ARBA" id="ARBA00004756"/>
    </source>
</evidence>
<comment type="pathway">
    <text evidence="3 8">Carbohydrate biosynthesis; 3-deoxy-D-manno-octulosonate biosynthesis; 3-deoxy-D-manno-octulosonate from D-ribulose 5-phosphate: step 2/3.</text>
</comment>
<dbReference type="GO" id="GO:0005737">
    <property type="term" value="C:cytoplasm"/>
    <property type="evidence" value="ECO:0007669"/>
    <property type="project" value="UniProtKB-SubCell"/>
</dbReference>
<comment type="pathway">
    <text evidence="2">Bacterial outer membrane biogenesis; lipopolysaccharide biosynthesis.</text>
</comment>
<keyword evidence="5 8" id="KW-0963">Cytoplasm</keyword>
<comment type="caution">
    <text evidence="10">The sequence shown here is derived from an EMBL/GenBank/DDBJ whole genome shotgun (WGS) entry which is preliminary data.</text>
</comment>
<name>A0A5A9XAX8_9BACT</name>
<dbReference type="SUPFAM" id="SSF51569">
    <property type="entry name" value="Aldolase"/>
    <property type="match status" value="1"/>
</dbReference>
<feature type="domain" description="DAHP synthetase I/KDSA" evidence="9">
    <location>
        <begin position="8"/>
        <end position="270"/>
    </location>
</feature>
<dbReference type="InterPro" id="IPR006218">
    <property type="entry name" value="DAHP1/KDSA"/>
</dbReference>
<comment type="subcellular location">
    <subcellularLocation>
        <location evidence="1 8">Cytoplasm</location>
    </subcellularLocation>
</comment>
<accession>A0A5A9XAX8</accession>
<evidence type="ECO:0000313" key="11">
    <source>
        <dbReference type="Proteomes" id="UP000324298"/>
    </source>
</evidence>
<protein>
    <recommendedName>
        <fullName evidence="8">2-dehydro-3-deoxyphosphooctonate aldolase</fullName>
        <ecNumber evidence="8">2.5.1.55</ecNumber>
    </recommendedName>
    <alternativeName>
        <fullName evidence="8">3-deoxy-D-manno-octulosonic acid 8-phosphate synthase</fullName>
    </alternativeName>
    <alternativeName>
        <fullName evidence="8">KDO-8-phosphate synthase</fullName>
        <shortName evidence="8">KDO 8-P synthase</shortName>
        <shortName evidence="8">KDOPS</shortName>
    </alternativeName>
    <alternativeName>
        <fullName evidence="8">Phospho-2-dehydro-3-deoxyoctonate aldolase</fullName>
    </alternativeName>
</protein>
<comment type="catalytic activity">
    <reaction evidence="7 8">
        <text>D-arabinose 5-phosphate + phosphoenolpyruvate + H2O = 3-deoxy-alpha-D-manno-2-octulosonate-8-phosphate + phosphate</text>
        <dbReference type="Rhea" id="RHEA:14053"/>
        <dbReference type="ChEBI" id="CHEBI:15377"/>
        <dbReference type="ChEBI" id="CHEBI:43474"/>
        <dbReference type="ChEBI" id="CHEBI:57693"/>
        <dbReference type="ChEBI" id="CHEBI:58702"/>
        <dbReference type="ChEBI" id="CHEBI:85985"/>
        <dbReference type="EC" id="2.5.1.55"/>
    </reaction>
</comment>
<dbReference type="GO" id="GO:0019294">
    <property type="term" value="P:keto-3-deoxy-D-manno-octulosonic acid biosynthetic process"/>
    <property type="evidence" value="ECO:0007669"/>
    <property type="project" value="UniProtKB-UniRule"/>
</dbReference>